<dbReference type="GO" id="GO:0004252">
    <property type="term" value="F:serine-type endopeptidase activity"/>
    <property type="evidence" value="ECO:0007669"/>
    <property type="project" value="UniProtKB-UniRule"/>
</dbReference>
<accession>A0A414VWZ6</accession>
<dbReference type="CDD" id="cd04847">
    <property type="entry name" value="Peptidases_S8_Subtilisin_like_2"/>
    <property type="match status" value="1"/>
</dbReference>
<protein>
    <recommendedName>
        <fullName evidence="6">Peptidase S8/S53 domain-containing protein</fullName>
    </recommendedName>
</protein>
<reference evidence="7 8" key="1">
    <citation type="submission" date="2018-08" db="EMBL/GenBank/DDBJ databases">
        <title>A genome reference for cultivated species of the human gut microbiota.</title>
        <authorList>
            <person name="Zou Y."/>
            <person name="Xue W."/>
            <person name="Luo G."/>
        </authorList>
    </citation>
    <scope>NUCLEOTIDE SEQUENCE [LARGE SCALE GENOMIC DNA]</scope>
    <source>
        <strain evidence="7 8">AM18-2AC</strain>
    </source>
</reference>
<dbReference type="InterPro" id="IPR034074">
    <property type="entry name" value="Y4bN_pept_dom"/>
</dbReference>
<evidence type="ECO:0000256" key="3">
    <source>
        <dbReference type="ARBA" id="ARBA00022801"/>
    </source>
</evidence>
<evidence type="ECO:0000256" key="5">
    <source>
        <dbReference type="PROSITE-ProRule" id="PRU01240"/>
    </source>
</evidence>
<dbReference type="SUPFAM" id="SSF52743">
    <property type="entry name" value="Subtilisin-like"/>
    <property type="match status" value="1"/>
</dbReference>
<comment type="caution">
    <text evidence="7">The sequence shown here is derived from an EMBL/GenBank/DDBJ whole genome shotgun (WGS) entry which is preliminary data.</text>
</comment>
<keyword evidence="2 5" id="KW-0645">Protease</keyword>
<dbReference type="PROSITE" id="PS51892">
    <property type="entry name" value="SUBTILASE"/>
    <property type="match status" value="1"/>
</dbReference>
<evidence type="ECO:0000313" key="7">
    <source>
        <dbReference type="EMBL" id="RHH14505.1"/>
    </source>
</evidence>
<feature type="active site" description="Charge relay system" evidence="5">
    <location>
        <position position="304"/>
    </location>
</feature>
<evidence type="ECO:0000313" key="8">
    <source>
        <dbReference type="Proteomes" id="UP000284024"/>
    </source>
</evidence>
<dbReference type="InterPro" id="IPR050131">
    <property type="entry name" value="Peptidase_S8_subtilisin-like"/>
</dbReference>
<feature type="active site" description="Charge relay system" evidence="5">
    <location>
        <position position="496"/>
    </location>
</feature>
<gene>
    <name evidence="7" type="ORF">DW222_17940</name>
</gene>
<dbReference type="Pfam" id="PF00082">
    <property type="entry name" value="Peptidase_S8"/>
    <property type="match status" value="1"/>
</dbReference>
<evidence type="ECO:0000256" key="4">
    <source>
        <dbReference type="ARBA" id="ARBA00022825"/>
    </source>
</evidence>
<name>A0A414VWZ6_9FIRM</name>
<evidence type="ECO:0000256" key="1">
    <source>
        <dbReference type="ARBA" id="ARBA00011073"/>
    </source>
</evidence>
<organism evidence="7 8">
    <name type="scientific">Blautia obeum</name>
    <dbReference type="NCBI Taxonomy" id="40520"/>
    <lineage>
        <taxon>Bacteria</taxon>
        <taxon>Bacillati</taxon>
        <taxon>Bacillota</taxon>
        <taxon>Clostridia</taxon>
        <taxon>Lachnospirales</taxon>
        <taxon>Lachnospiraceae</taxon>
        <taxon>Blautia</taxon>
    </lineage>
</organism>
<proteinExistence type="inferred from homology"/>
<dbReference type="Proteomes" id="UP000284024">
    <property type="component" value="Unassembled WGS sequence"/>
</dbReference>
<keyword evidence="3 5" id="KW-0378">Hydrolase</keyword>
<dbReference type="GO" id="GO:0006508">
    <property type="term" value="P:proteolysis"/>
    <property type="evidence" value="ECO:0007669"/>
    <property type="project" value="UniProtKB-KW"/>
</dbReference>
<keyword evidence="4 5" id="KW-0720">Serine protease</keyword>
<dbReference type="InterPro" id="IPR000209">
    <property type="entry name" value="Peptidase_S8/S53_dom"/>
</dbReference>
<dbReference type="EMBL" id="QRJH01000020">
    <property type="protein sequence ID" value="RHH14505.1"/>
    <property type="molecule type" value="Genomic_DNA"/>
</dbReference>
<sequence>MEVHQMSNKHPILGRGELYVKDIEKRYYGGPQKLPHTYHENKLALIKDITSIQEEVQRNDEIFLQEKVVCIRMEPKFEAKSYSPDMLLSVDGITPIGGRKYVISKSEEGLVKSKLYFAKTSDRGLENLKHILESGQKDNTVTWQNQISTIRTIDLLDSTEKISGFSGTWDSGLVEIVLHPFIWNDAFAMQQFLTLLDLEADKYKISGYENGPLFCAAVCDHETLERLAKFNPLRTIHPLGELNIPNMRGSSFFDAPVPPLYKGTPQMRIGVFDGGADSTLPHLKDFVTAHELTPITGHPALIAHGTAVCGAVLYGLLNYKSSTEQLETPIVSVDSYRVLPQQQTGNPIEDSGLYPAIDQIEQIVHNHTETALYNLSFGPRGAIVDDDISRFTYALDRLSMLPHHPLFCVAVGNDGDLPYPFNRIQAPADLVNGLGIGAYTFDRNGEKVRASYSCIGPGREGCKVKPDVLEFGGSPENPAVLISTIPNKATVECGTSFSSPIVTGKLGKMMALSSEISQHMAKTLLIHTAEDSDEYSIEEIGFGFCVDDVTNILNCEDNKVVVLYEGNIAPKQNIQLPILLPDINGLKCNANITWTLSTLSELNPNDVDSYTCNCVEDYFYPHDKHYNYFKNTIQGRKQKAAFAGTDAEKELYDLGYSRSDLPISKPPKQFLSEDELRSQHLKWDTVTKKTITMRTSSLNNPFFILHGMNRDIAGTTPMKYFVAITVEIPKYPGILYDDILAQYRNLVPINIKVENQIFVEL</sequence>
<feature type="active site" description="Charge relay system" evidence="5">
    <location>
        <position position="273"/>
    </location>
</feature>
<dbReference type="PANTHER" id="PTHR43806">
    <property type="entry name" value="PEPTIDASE S8"/>
    <property type="match status" value="1"/>
</dbReference>
<evidence type="ECO:0000259" key="6">
    <source>
        <dbReference type="Pfam" id="PF00082"/>
    </source>
</evidence>
<dbReference type="Gene3D" id="3.40.50.200">
    <property type="entry name" value="Peptidase S8/S53 domain"/>
    <property type="match status" value="1"/>
</dbReference>
<comment type="similarity">
    <text evidence="1 5">Belongs to the peptidase S8 family.</text>
</comment>
<dbReference type="InterPro" id="IPR036852">
    <property type="entry name" value="Peptidase_S8/S53_dom_sf"/>
</dbReference>
<dbReference type="AlphaFoldDB" id="A0A414VWZ6"/>
<evidence type="ECO:0000256" key="2">
    <source>
        <dbReference type="ARBA" id="ARBA00022670"/>
    </source>
</evidence>
<dbReference type="PANTHER" id="PTHR43806:SF11">
    <property type="entry name" value="CEREVISIN-RELATED"/>
    <property type="match status" value="1"/>
</dbReference>
<feature type="domain" description="Peptidase S8/S53" evidence="6">
    <location>
        <begin position="269"/>
        <end position="543"/>
    </location>
</feature>